<feature type="compositionally biased region" description="Basic and acidic residues" evidence="1">
    <location>
        <begin position="375"/>
        <end position="400"/>
    </location>
</feature>
<feature type="non-terminal residue" evidence="2">
    <location>
        <position position="1"/>
    </location>
</feature>
<feature type="compositionally biased region" description="Low complexity" evidence="1">
    <location>
        <begin position="189"/>
        <end position="198"/>
    </location>
</feature>
<organism evidence="2">
    <name type="scientific">uncultured Nocardioidaceae bacterium</name>
    <dbReference type="NCBI Taxonomy" id="253824"/>
    <lineage>
        <taxon>Bacteria</taxon>
        <taxon>Bacillati</taxon>
        <taxon>Actinomycetota</taxon>
        <taxon>Actinomycetes</taxon>
        <taxon>Propionibacteriales</taxon>
        <taxon>Nocardioidaceae</taxon>
        <taxon>environmental samples</taxon>
    </lineage>
</organism>
<feature type="compositionally biased region" description="Gly residues" evidence="1">
    <location>
        <begin position="472"/>
        <end position="485"/>
    </location>
</feature>
<keyword evidence="2" id="KW-0808">Transferase</keyword>
<gene>
    <name evidence="2" type="ORF">AVDCRST_MAG24-83</name>
</gene>
<evidence type="ECO:0000256" key="1">
    <source>
        <dbReference type="SAM" id="MobiDB-lite"/>
    </source>
</evidence>
<sequence>GRARRQRGDAVPRDPRLPGGPARNRRRRALGGAHGGGGVPHRAPPALRRPRPLAARPGDLGRQHAGAGEPDPQRRPVLGARRRRRADRGARRGRRRHRHRVRRPGDRARRRGAGGRAWERGAVGADRRQRRHALPGLRGAGQRPGDRADPRAVAHADQRSAGPARVRAGGLRAARRRGCRARGLGGGAQRPAAGAAADGRGRGDRPDGGPAPHHGPRQRRDRPARRGVQRDARLGRGVPGPSAAARRGRRSRAPHAADVDAHQHRPARAGRRPRRARRVGAPGADGRRPVPDRRAHHAHRGPHRAGARGLPPRSARAGRPRRRRDPCARPGPAPGLRAGDPLRRLARAVAGHRRGVVVGAGGDQPARQRGQVEPGRWRRDGAAGRGDALRRGPRSRDRPRGPPPRVRAVLPVGRVPDDARLGTRAVDRADRHRAARRDRPRRRRPRRRGGVLAAAALRRAGAGGQRDRAGSALGGTGHGRGPAPL</sequence>
<feature type="compositionally biased region" description="Basic and acidic residues" evidence="1">
    <location>
        <begin position="1"/>
        <end position="16"/>
    </location>
</feature>
<feature type="compositionally biased region" description="Low complexity" evidence="1">
    <location>
        <begin position="161"/>
        <end position="172"/>
    </location>
</feature>
<proteinExistence type="predicted"/>
<feature type="compositionally biased region" description="Low complexity" evidence="1">
    <location>
        <begin position="235"/>
        <end position="245"/>
    </location>
</feature>
<feature type="compositionally biased region" description="Basic and acidic residues" evidence="1">
    <location>
        <begin position="144"/>
        <end position="158"/>
    </location>
</feature>
<feature type="compositionally biased region" description="Basic residues" evidence="1">
    <location>
        <begin position="344"/>
        <end position="355"/>
    </location>
</feature>
<protein>
    <submittedName>
        <fullName evidence="2">Two component system sensor histidine kinase MprB</fullName>
    </submittedName>
</protein>
<feature type="compositionally biased region" description="Low complexity" evidence="1">
    <location>
        <begin position="450"/>
        <end position="460"/>
    </location>
</feature>
<dbReference type="GO" id="GO:0016301">
    <property type="term" value="F:kinase activity"/>
    <property type="evidence" value="ECO:0007669"/>
    <property type="project" value="UniProtKB-KW"/>
</dbReference>
<feature type="compositionally biased region" description="Basic residues" evidence="1">
    <location>
        <begin position="264"/>
        <end position="278"/>
    </location>
</feature>
<keyword evidence="2" id="KW-0418">Kinase</keyword>
<feature type="compositionally biased region" description="Basic residues" evidence="1">
    <location>
        <begin position="294"/>
        <end position="306"/>
    </location>
</feature>
<dbReference type="EMBL" id="CADCUF010000013">
    <property type="protein sequence ID" value="CAA9315946.1"/>
    <property type="molecule type" value="Genomic_DNA"/>
</dbReference>
<accession>A0A6J4KWS6</accession>
<feature type="non-terminal residue" evidence="2">
    <location>
        <position position="485"/>
    </location>
</feature>
<name>A0A6J4KWS6_9ACTN</name>
<feature type="compositionally biased region" description="Basic residues" evidence="1">
    <location>
        <begin position="214"/>
        <end position="227"/>
    </location>
</feature>
<reference evidence="2" key="1">
    <citation type="submission" date="2020-02" db="EMBL/GenBank/DDBJ databases">
        <authorList>
            <person name="Meier V. D."/>
        </authorList>
    </citation>
    <scope>NUCLEOTIDE SEQUENCE</scope>
    <source>
        <strain evidence="2">AVDCRST_MAG24</strain>
    </source>
</reference>
<feature type="compositionally biased region" description="Low complexity" evidence="1">
    <location>
        <begin position="40"/>
        <end position="57"/>
    </location>
</feature>
<dbReference type="AlphaFoldDB" id="A0A6J4KWS6"/>
<evidence type="ECO:0000313" key="2">
    <source>
        <dbReference type="EMBL" id="CAA9315946.1"/>
    </source>
</evidence>
<feature type="region of interest" description="Disordered" evidence="1">
    <location>
        <begin position="1"/>
        <end position="485"/>
    </location>
</feature>
<feature type="compositionally biased region" description="Basic residues" evidence="1">
    <location>
        <begin position="80"/>
        <end position="113"/>
    </location>
</feature>
<feature type="compositionally biased region" description="Basic residues" evidence="1">
    <location>
        <begin position="433"/>
        <end position="449"/>
    </location>
</feature>
<feature type="compositionally biased region" description="Basic and acidic residues" evidence="1">
    <location>
        <begin position="415"/>
        <end position="432"/>
    </location>
</feature>